<evidence type="ECO:0000313" key="3">
    <source>
        <dbReference type="Proteomes" id="UP000215127"/>
    </source>
</evidence>
<reference evidence="2 3" key="1">
    <citation type="submission" date="2016-06" db="EMBL/GenBank/DDBJ databases">
        <authorList>
            <person name="Kjaerup R.B."/>
            <person name="Dalgaard T.S."/>
            <person name="Juul-Madsen H.R."/>
        </authorList>
    </citation>
    <scope>NUCLEOTIDE SEQUENCE [LARGE SCALE GENOMIC DNA]</scope>
</reference>
<keyword evidence="3" id="KW-1185">Reference proteome</keyword>
<dbReference type="AlphaFoldDB" id="A0A1X7RYT1"/>
<proteinExistence type="predicted"/>
<feature type="region of interest" description="Disordered" evidence="1">
    <location>
        <begin position="1"/>
        <end position="53"/>
    </location>
</feature>
<gene>
    <name evidence="2" type="ORF">ZT3D7_G7573</name>
</gene>
<organism evidence="2 3">
    <name type="scientific">Zymoseptoria tritici (strain ST99CH_3D7)</name>
    <dbReference type="NCBI Taxonomy" id="1276538"/>
    <lineage>
        <taxon>Eukaryota</taxon>
        <taxon>Fungi</taxon>
        <taxon>Dikarya</taxon>
        <taxon>Ascomycota</taxon>
        <taxon>Pezizomycotina</taxon>
        <taxon>Dothideomycetes</taxon>
        <taxon>Dothideomycetidae</taxon>
        <taxon>Mycosphaerellales</taxon>
        <taxon>Mycosphaerellaceae</taxon>
        <taxon>Zymoseptoria</taxon>
    </lineage>
</organism>
<protein>
    <submittedName>
        <fullName evidence="2">Uncharacterized protein</fullName>
    </submittedName>
</protein>
<evidence type="ECO:0000256" key="1">
    <source>
        <dbReference type="SAM" id="MobiDB-lite"/>
    </source>
</evidence>
<feature type="region of interest" description="Disordered" evidence="1">
    <location>
        <begin position="70"/>
        <end position="101"/>
    </location>
</feature>
<evidence type="ECO:0000313" key="2">
    <source>
        <dbReference type="EMBL" id="SMQ52420.1"/>
    </source>
</evidence>
<sequence length="152" mass="16671">MVPHHHHQEIARSIPTPPVVKYQITPPTTCFSRPRSQPPPVHDNSTRLPDQNSDFAVSFYKAKPLRSIHTSTCASSPSSPPSSPWPSQARQNALHPARGAAKNTRKFWASRFASIAANAMTSGSAEFRRNHTASPLEVTGYCDDIGVCQVDQ</sequence>
<feature type="compositionally biased region" description="Polar residues" evidence="1">
    <location>
        <begin position="25"/>
        <end position="35"/>
    </location>
</feature>
<accession>A0A1X7RYT1</accession>
<dbReference type="EMBL" id="LT853698">
    <property type="protein sequence ID" value="SMQ52420.1"/>
    <property type="molecule type" value="Genomic_DNA"/>
</dbReference>
<name>A0A1X7RYT1_ZYMT9</name>
<dbReference type="Proteomes" id="UP000215127">
    <property type="component" value="Chromosome 7"/>
</dbReference>